<name>A0A9E6XSU1_9HEMI</name>
<keyword evidence="2" id="KW-0496">Mitochondrion</keyword>
<dbReference type="CTD" id="4509"/>
<feature type="transmembrane region" description="Helical" evidence="1">
    <location>
        <begin position="6"/>
        <end position="31"/>
    </location>
</feature>
<reference evidence="2" key="1">
    <citation type="submission" date="2020-11" db="EMBL/GenBank/DDBJ databases">
        <title>Mitogenomic phylogeny of Typhlocybinae (Hemiptera: Cicadellidae): tribal classification and character evolution.</title>
        <authorList>
            <person name="Yan B."/>
            <person name="Yang M."/>
        </authorList>
    </citation>
    <scope>NUCLEOTIDE SEQUENCE</scope>
</reference>
<dbReference type="GeneID" id="77419699"/>
<keyword evidence="1" id="KW-0472">Membrane</keyword>
<dbReference type="RefSeq" id="YP_010583055.1">
    <property type="nucleotide sequence ID" value="NC_069174.1"/>
</dbReference>
<accession>A0A9E6XSU1</accession>
<evidence type="ECO:0000313" key="2">
    <source>
        <dbReference type="EMBL" id="UGN61501.1"/>
    </source>
</evidence>
<gene>
    <name evidence="2" type="primary">ATP8</name>
</gene>
<protein>
    <submittedName>
        <fullName evidence="2">ATP synthase F0 subunit 8</fullName>
    </submittedName>
</protein>
<dbReference type="AlphaFoldDB" id="A0A9E6XSU1"/>
<keyword evidence="1" id="KW-1133">Transmembrane helix</keyword>
<geneLocation type="mitochondrion" evidence="2"/>
<organism evidence="2">
    <name type="scientific">Eurhadina exclamationis</name>
    <dbReference type="NCBI Taxonomy" id="2892960"/>
    <lineage>
        <taxon>Eukaryota</taxon>
        <taxon>Metazoa</taxon>
        <taxon>Ecdysozoa</taxon>
        <taxon>Arthropoda</taxon>
        <taxon>Hexapoda</taxon>
        <taxon>Insecta</taxon>
        <taxon>Pterygota</taxon>
        <taxon>Neoptera</taxon>
        <taxon>Paraneoptera</taxon>
        <taxon>Hemiptera</taxon>
        <taxon>Auchenorrhyncha</taxon>
        <taxon>Membracoidea</taxon>
        <taxon>Cicadellidae</taxon>
        <taxon>Typhlocybinae</taxon>
        <taxon>Typhlocybini</taxon>
        <taxon>Eurhadina</taxon>
    </lineage>
</organism>
<proteinExistence type="predicted"/>
<dbReference type="EMBL" id="MW284837">
    <property type="protein sequence ID" value="UGN61501.1"/>
    <property type="molecule type" value="Genomic_DNA"/>
</dbReference>
<keyword evidence="1" id="KW-0812">Transmembrane</keyword>
<sequence length="50" mass="6431">MPQMAPIWWTMLSMMFLLSMMMSMQMLYFNYNKFFKKKNLKNKINYYWVW</sequence>
<evidence type="ECO:0000256" key="1">
    <source>
        <dbReference type="SAM" id="Phobius"/>
    </source>
</evidence>